<reference evidence="2" key="1">
    <citation type="submission" date="2020-12" db="UniProtKB">
        <authorList>
            <consortium name="WormBaseParasite"/>
        </authorList>
    </citation>
    <scope>IDENTIFICATION</scope>
    <source>
        <strain evidence="2">MHco3</strain>
    </source>
</reference>
<evidence type="ECO:0000313" key="2">
    <source>
        <dbReference type="WBParaSite" id="HCON_00007675-00001"/>
    </source>
</evidence>
<dbReference type="Proteomes" id="UP000025227">
    <property type="component" value="Unplaced"/>
</dbReference>
<dbReference type="OMA" id="MRYSPHV"/>
<protein>
    <submittedName>
        <fullName evidence="2">BHLH domain-containing protein</fullName>
    </submittedName>
</protein>
<dbReference type="AlphaFoldDB" id="A0A7I5E5D5"/>
<dbReference type="OrthoDB" id="5848022at2759"/>
<organism evidence="1 2">
    <name type="scientific">Haemonchus contortus</name>
    <name type="common">Barber pole worm</name>
    <dbReference type="NCBI Taxonomy" id="6289"/>
    <lineage>
        <taxon>Eukaryota</taxon>
        <taxon>Metazoa</taxon>
        <taxon>Ecdysozoa</taxon>
        <taxon>Nematoda</taxon>
        <taxon>Chromadorea</taxon>
        <taxon>Rhabditida</taxon>
        <taxon>Rhabditina</taxon>
        <taxon>Rhabditomorpha</taxon>
        <taxon>Strongyloidea</taxon>
        <taxon>Trichostrongylidae</taxon>
        <taxon>Haemonchus</taxon>
    </lineage>
</organism>
<sequence length="168" mass="19790">THFYPYSRTNSYYSMRYSPRVLVAKTPGRLRHSRIRVETSSRQVSPVERRLHEKRLLAKIIETRKRRLKLEQIYKIYLKFIKALENELRIQEREVQNALDKLMQILASEETSEGSKHYGILLEAGDTVTDMNRSHSLDEEELYPLPDFTVSPRILSYSNHLNSTPTPL</sequence>
<accession>A0A7I5E5D5</accession>
<keyword evidence="1" id="KW-1185">Reference proteome</keyword>
<proteinExistence type="predicted"/>
<evidence type="ECO:0000313" key="1">
    <source>
        <dbReference type="Proteomes" id="UP000025227"/>
    </source>
</evidence>
<dbReference type="WBParaSite" id="HCON_00007675-00001">
    <property type="protein sequence ID" value="HCON_00007675-00001"/>
    <property type="gene ID" value="HCON_00007675"/>
</dbReference>
<name>A0A7I5E5D5_HAECO</name>